<evidence type="ECO:0000313" key="4">
    <source>
        <dbReference type="Ensembl" id="ENSORLP00015029746.1"/>
    </source>
</evidence>
<dbReference type="Pfam" id="PF20421">
    <property type="entry name" value="DHR-2_Lobe_C"/>
    <property type="match status" value="1"/>
</dbReference>
<name>A0A3P9JCI4_ORYLA</name>
<reference evidence="4" key="3">
    <citation type="submission" date="2025-08" db="UniProtKB">
        <authorList>
            <consortium name="Ensembl"/>
        </authorList>
    </citation>
    <scope>IDENTIFICATION</scope>
    <source>
        <strain evidence="4">HSOK</strain>
    </source>
</reference>
<dbReference type="PANTHER" id="PTHR23317">
    <property type="entry name" value="DEDICATOR OF CYTOKINESIS DOCK"/>
    <property type="match status" value="1"/>
</dbReference>
<protein>
    <recommendedName>
        <fullName evidence="3">DOCKER domain-containing protein</fullName>
    </recommendedName>
</protein>
<dbReference type="GO" id="GO:0005085">
    <property type="term" value="F:guanyl-nucleotide exchange factor activity"/>
    <property type="evidence" value="ECO:0007669"/>
    <property type="project" value="UniProtKB-KW"/>
</dbReference>
<feature type="domain" description="DOCKER" evidence="3">
    <location>
        <begin position="1"/>
        <end position="142"/>
    </location>
</feature>
<evidence type="ECO:0000256" key="1">
    <source>
        <dbReference type="ARBA" id="ARBA00022658"/>
    </source>
</evidence>
<dbReference type="PROSITE" id="PS51651">
    <property type="entry name" value="DOCKER"/>
    <property type="match status" value="1"/>
</dbReference>
<keyword evidence="1" id="KW-0344">Guanine-nucleotide releasing factor</keyword>
<reference key="1">
    <citation type="journal article" date="2007" name="Nature">
        <title>The medaka draft genome and insights into vertebrate genome evolution.</title>
        <authorList>
            <person name="Kasahara M."/>
            <person name="Naruse K."/>
            <person name="Sasaki S."/>
            <person name="Nakatani Y."/>
            <person name="Qu W."/>
            <person name="Ahsan B."/>
            <person name="Yamada T."/>
            <person name="Nagayasu Y."/>
            <person name="Doi K."/>
            <person name="Kasai Y."/>
            <person name="Jindo T."/>
            <person name="Kobayashi D."/>
            <person name="Shimada A."/>
            <person name="Toyoda A."/>
            <person name="Kuroki Y."/>
            <person name="Fujiyama A."/>
            <person name="Sasaki T."/>
            <person name="Shimizu A."/>
            <person name="Asakawa S."/>
            <person name="Shimizu N."/>
            <person name="Hashimoto S."/>
            <person name="Yang J."/>
            <person name="Lee Y."/>
            <person name="Matsushima K."/>
            <person name="Sugano S."/>
            <person name="Sakaizumi M."/>
            <person name="Narita T."/>
            <person name="Ohishi K."/>
            <person name="Haga S."/>
            <person name="Ohta F."/>
            <person name="Nomoto H."/>
            <person name="Nogata K."/>
            <person name="Morishita T."/>
            <person name="Endo T."/>
            <person name="Shin-I T."/>
            <person name="Takeda H."/>
            <person name="Morishita S."/>
            <person name="Kohara Y."/>
        </authorList>
    </citation>
    <scope>NUCLEOTIDE SEQUENCE [LARGE SCALE GENOMIC DNA]</scope>
    <source>
        <strain>Hd-rR</strain>
    </source>
</reference>
<dbReference type="PANTHER" id="PTHR23317:SF77">
    <property type="entry name" value="DEDICATOR OF CYTOKINESIS PROTEIN 9"/>
    <property type="match status" value="1"/>
</dbReference>
<dbReference type="GO" id="GO:0007264">
    <property type="term" value="P:small GTPase-mediated signal transduction"/>
    <property type="evidence" value="ECO:0007669"/>
    <property type="project" value="InterPro"/>
</dbReference>
<dbReference type="InterPro" id="IPR026791">
    <property type="entry name" value="DOCK"/>
</dbReference>
<dbReference type="Proteomes" id="UP000265200">
    <property type="component" value="Chromosome 21"/>
</dbReference>
<dbReference type="AlphaFoldDB" id="A0A3P9JCI4"/>
<organism evidence="4 5">
    <name type="scientific">Oryzias latipes</name>
    <name type="common">Japanese rice fish</name>
    <name type="synonym">Japanese killifish</name>
    <dbReference type="NCBI Taxonomy" id="8090"/>
    <lineage>
        <taxon>Eukaryota</taxon>
        <taxon>Metazoa</taxon>
        <taxon>Chordata</taxon>
        <taxon>Craniata</taxon>
        <taxon>Vertebrata</taxon>
        <taxon>Euteleostomi</taxon>
        <taxon>Actinopterygii</taxon>
        <taxon>Neopterygii</taxon>
        <taxon>Teleostei</taxon>
        <taxon>Neoteleostei</taxon>
        <taxon>Acanthomorphata</taxon>
        <taxon>Ovalentaria</taxon>
        <taxon>Atherinomorphae</taxon>
        <taxon>Beloniformes</taxon>
        <taxon>Adrianichthyidae</taxon>
        <taxon>Oryziinae</taxon>
        <taxon>Oryzias</taxon>
    </lineage>
</organism>
<dbReference type="Ensembl" id="ENSORLT00015019271.1">
    <property type="protein sequence ID" value="ENSORLP00015029746.1"/>
    <property type="gene ID" value="ENSORLG00015013074.1"/>
</dbReference>
<dbReference type="InterPro" id="IPR027357">
    <property type="entry name" value="DOCKER_dom"/>
</dbReference>
<reference evidence="4" key="4">
    <citation type="submission" date="2025-09" db="UniProtKB">
        <authorList>
            <consortium name="Ensembl"/>
        </authorList>
    </citation>
    <scope>IDENTIFICATION</scope>
    <source>
        <strain evidence="4">HSOK</strain>
    </source>
</reference>
<reference evidence="4 5" key="2">
    <citation type="submission" date="2017-04" db="EMBL/GenBank/DDBJ databases">
        <title>CpG methylation of centromeres and impact of large insertions on vertebrate speciation.</title>
        <authorList>
            <person name="Ichikawa K."/>
            <person name="Yoshimura J."/>
            <person name="Morishita S."/>
        </authorList>
    </citation>
    <scope>NUCLEOTIDE SEQUENCE</scope>
    <source>
        <strain evidence="4 5">HSOK</strain>
    </source>
</reference>
<sequence length="174" mass="19865">MYKRRIAVMYQHHTDLSPIEVAIDEMSRKVAEIRQLCSSSEVDMIRLQLKLQGSISVQVAVNAGPLAYARAFLDDSSAKKYPDNKVKQLKEACGHGLGVNERLIKEDQQEYHDEMKANYRDLVRELSIIMREQVSPAAVAQFQVCVSSTKCMHLNVTSSKKNFCYCVYIHSFIF</sequence>
<evidence type="ECO:0000259" key="3">
    <source>
        <dbReference type="PROSITE" id="PS51651"/>
    </source>
</evidence>
<dbReference type="Gene3D" id="1.20.58.740">
    <property type="match status" value="1"/>
</dbReference>
<dbReference type="InterPro" id="IPR043162">
    <property type="entry name" value="DOCK_C_lobe_C"/>
</dbReference>
<evidence type="ECO:0000256" key="2">
    <source>
        <dbReference type="PROSITE-ProRule" id="PRU00984"/>
    </source>
</evidence>
<dbReference type="InterPro" id="IPR046773">
    <property type="entry name" value="DOCKER_Lobe_C"/>
</dbReference>
<proteinExistence type="inferred from homology"/>
<comment type="similarity">
    <text evidence="2">Belongs to the DOCK family.</text>
</comment>
<accession>A0A3P9JCI4</accession>
<evidence type="ECO:0000313" key="5">
    <source>
        <dbReference type="Proteomes" id="UP000265200"/>
    </source>
</evidence>
<dbReference type="FunFam" id="1.20.58.740:FF:000001">
    <property type="entry name" value="dedicator of cytokinesis protein 9 isoform X1"/>
    <property type="match status" value="1"/>
</dbReference>